<protein>
    <recommendedName>
        <fullName evidence="2">Toxin CcdB</fullName>
    </recommendedName>
    <alternativeName>
        <fullName evidence="7">Cytotoxic protein CcdB</fullName>
    </alternativeName>
    <alternativeName>
        <fullName evidence="6">Protein LetD</fullName>
    </alternativeName>
</protein>
<dbReference type="Gene3D" id="2.30.30.110">
    <property type="match status" value="1"/>
</dbReference>
<evidence type="ECO:0000256" key="2">
    <source>
        <dbReference type="ARBA" id="ARBA00015075"/>
    </source>
</evidence>
<keyword evidence="4" id="KW-0805">Transcription regulation</keyword>
<gene>
    <name evidence="8" type="ORF">GCM10011360_45060</name>
</gene>
<dbReference type="RefSeq" id="WP_188479863.1">
    <property type="nucleotide sequence ID" value="NZ_BMFJ01000007.1"/>
</dbReference>
<comment type="caution">
    <text evidence="8">The sequence shown here is derived from an EMBL/GenBank/DDBJ whole genome shotgun (WGS) entry which is preliminary data.</text>
</comment>
<evidence type="ECO:0000313" key="9">
    <source>
        <dbReference type="Proteomes" id="UP000612855"/>
    </source>
</evidence>
<dbReference type="AlphaFoldDB" id="A0A917EJI7"/>
<organism evidence="8 9">
    <name type="scientific">Primorskyibacter flagellatus</name>
    <dbReference type="NCBI Taxonomy" id="1387277"/>
    <lineage>
        <taxon>Bacteria</taxon>
        <taxon>Pseudomonadati</taxon>
        <taxon>Pseudomonadota</taxon>
        <taxon>Alphaproteobacteria</taxon>
        <taxon>Rhodobacterales</taxon>
        <taxon>Roseobacteraceae</taxon>
        <taxon>Primorskyibacter</taxon>
    </lineage>
</organism>
<proteinExistence type="inferred from homology"/>
<evidence type="ECO:0000256" key="7">
    <source>
        <dbReference type="ARBA" id="ARBA00033135"/>
    </source>
</evidence>
<accession>A0A917EJI7</accession>
<dbReference type="Pfam" id="PF01845">
    <property type="entry name" value="CcdB"/>
    <property type="match status" value="1"/>
</dbReference>
<comment type="similarity">
    <text evidence="1">Belongs to the CcdB toxin family.</text>
</comment>
<name>A0A917EJI7_9RHOB</name>
<reference evidence="9" key="1">
    <citation type="journal article" date="2019" name="Int. J. Syst. Evol. Microbiol.">
        <title>The Global Catalogue of Microorganisms (GCM) 10K type strain sequencing project: providing services to taxonomists for standard genome sequencing and annotation.</title>
        <authorList>
            <consortium name="The Broad Institute Genomics Platform"/>
            <consortium name="The Broad Institute Genome Sequencing Center for Infectious Disease"/>
            <person name="Wu L."/>
            <person name="Ma J."/>
        </authorList>
    </citation>
    <scope>NUCLEOTIDE SEQUENCE [LARGE SCALE GENOMIC DNA]</scope>
    <source>
        <strain evidence="9">CGMCC 1.12664</strain>
    </source>
</reference>
<dbReference type="SUPFAM" id="SSF50118">
    <property type="entry name" value="Cell growth inhibitor/plasmid maintenance toxic component"/>
    <property type="match status" value="1"/>
</dbReference>
<keyword evidence="5" id="KW-0804">Transcription</keyword>
<dbReference type="InterPro" id="IPR011067">
    <property type="entry name" value="Plasmid_toxin/cell-grow_inhib"/>
</dbReference>
<dbReference type="EMBL" id="BMFJ01000007">
    <property type="protein sequence ID" value="GGE53248.1"/>
    <property type="molecule type" value="Genomic_DNA"/>
</dbReference>
<keyword evidence="3" id="KW-0678">Repressor</keyword>
<evidence type="ECO:0000313" key="8">
    <source>
        <dbReference type="EMBL" id="GGE53248.1"/>
    </source>
</evidence>
<keyword evidence="9" id="KW-1185">Reference proteome</keyword>
<evidence type="ECO:0000256" key="6">
    <source>
        <dbReference type="ARBA" id="ARBA00029628"/>
    </source>
</evidence>
<dbReference type="InterPro" id="IPR002712">
    <property type="entry name" value="CcdB"/>
</dbReference>
<dbReference type="GO" id="GO:0008657">
    <property type="term" value="F:DNA topoisomerase type II (double strand cut, ATP-hydrolyzing) inhibitor activity"/>
    <property type="evidence" value="ECO:0007669"/>
    <property type="project" value="InterPro"/>
</dbReference>
<evidence type="ECO:0000256" key="1">
    <source>
        <dbReference type="ARBA" id="ARBA00005230"/>
    </source>
</evidence>
<sequence length="103" mass="10742">MSQGTVYRLRETGDGGGELVCRVQTDLGAETPYLLCAPVVAKADWGALVPRLHIAVDLGGVPHVILMSQMVAIPGTEIGAAIGDVSAWRDEIVAAIDLLVSGF</sequence>
<evidence type="ECO:0000256" key="4">
    <source>
        <dbReference type="ARBA" id="ARBA00023015"/>
    </source>
</evidence>
<dbReference type="Proteomes" id="UP000612855">
    <property type="component" value="Unassembled WGS sequence"/>
</dbReference>
<evidence type="ECO:0000256" key="5">
    <source>
        <dbReference type="ARBA" id="ARBA00023163"/>
    </source>
</evidence>
<dbReference type="GO" id="GO:0006276">
    <property type="term" value="P:plasmid maintenance"/>
    <property type="evidence" value="ECO:0007669"/>
    <property type="project" value="InterPro"/>
</dbReference>
<evidence type="ECO:0000256" key="3">
    <source>
        <dbReference type="ARBA" id="ARBA00022491"/>
    </source>
</evidence>